<keyword evidence="1" id="KW-0472">Membrane</keyword>
<evidence type="ECO:0000313" key="2">
    <source>
        <dbReference type="EMBL" id="ORY32372.1"/>
    </source>
</evidence>
<evidence type="ECO:0000256" key="1">
    <source>
        <dbReference type="SAM" id="Phobius"/>
    </source>
</evidence>
<keyword evidence="1" id="KW-1133">Transmembrane helix</keyword>
<gene>
    <name evidence="2" type="ORF">LY90DRAFT_705226</name>
</gene>
<feature type="transmembrane region" description="Helical" evidence="1">
    <location>
        <begin position="94"/>
        <end position="120"/>
    </location>
</feature>
<proteinExistence type="predicted"/>
<dbReference type="Proteomes" id="UP000193920">
    <property type="component" value="Unassembled WGS sequence"/>
</dbReference>
<keyword evidence="1" id="KW-0812">Transmembrane</keyword>
<name>A0A1Y2BC14_9FUNG</name>
<keyword evidence="3" id="KW-1185">Reference proteome</keyword>
<protein>
    <submittedName>
        <fullName evidence="2">Uncharacterized protein</fullName>
    </submittedName>
</protein>
<dbReference type="EMBL" id="MCOG01000164">
    <property type="protein sequence ID" value="ORY32372.1"/>
    <property type="molecule type" value="Genomic_DNA"/>
</dbReference>
<comment type="caution">
    <text evidence="2">The sequence shown here is derived from an EMBL/GenBank/DDBJ whole genome shotgun (WGS) entry which is preliminary data.</text>
</comment>
<evidence type="ECO:0000313" key="3">
    <source>
        <dbReference type="Proteomes" id="UP000193920"/>
    </source>
</evidence>
<accession>A0A1Y2BC14</accession>
<sequence length="143" mass="16899">MDQKENKKDQKEKELSKDIKKMFENEKEITTMLEDIYSDTETEIGSESEVEKMKNSSNTIINIQGEQSGEIVYRKPRKERRRINFFDEFFKKRVYITAVVSVIVLLLIDILSYLFFNIIIDTDRLTLKGDMEKTHRSTNGTVF</sequence>
<reference evidence="2 3" key="1">
    <citation type="submission" date="2016-08" db="EMBL/GenBank/DDBJ databases">
        <title>A Parts List for Fungal Cellulosomes Revealed by Comparative Genomics.</title>
        <authorList>
            <consortium name="DOE Joint Genome Institute"/>
            <person name="Haitjema C.H."/>
            <person name="Gilmore S.P."/>
            <person name="Henske J.K."/>
            <person name="Solomon K.V."/>
            <person name="De Groot R."/>
            <person name="Kuo A."/>
            <person name="Mondo S.J."/>
            <person name="Salamov A.A."/>
            <person name="Labutti K."/>
            <person name="Zhao Z."/>
            <person name="Chiniquy J."/>
            <person name="Barry K."/>
            <person name="Brewer H.M."/>
            <person name="Purvine S.O."/>
            <person name="Wright A.T."/>
            <person name="Boxma B."/>
            <person name="Van Alen T."/>
            <person name="Hackstein J.H."/>
            <person name="Baker S.E."/>
            <person name="Grigoriev I.V."/>
            <person name="O'Malley M.A."/>
        </authorList>
    </citation>
    <scope>NUCLEOTIDE SEQUENCE [LARGE SCALE GENOMIC DNA]</scope>
    <source>
        <strain evidence="2 3">G1</strain>
    </source>
</reference>
<dbReference type="AlphaFoldDB" id="A0A1Y2BC14"/>
<organism evidence="2 3">
    <name type="scientific">Neocallimastix californiae</name>
    <dbReference type="NCBI Taxonomy" id="1754190"/>
    <lineage>
        <taxon>Eukaryota</taxon>
        <taxon>Fungi</taxon>
        <taxon>Fungi incertae sedis</taxon>
        <taxon>Chytridiomycota</taxon>
        <taxon>Chytridiomycota incertae sedis</taxon>
        <taxon>Neocallimastigomycetes</taxon>
        <taxon>Neocallimastigales</taxon>
        <taxon>Neocallimastigaceae</taxon>
        <taxon>Neocallimastix</taxon>
    </lineage>
</organism>